<accession>A0ABD2IZ03</accession>
<feature type="region of interest" description="Disordered" evidence="1">
    <location>
        <begin position="24"/>
        <end position="46"/>
    </location>
</feature>
<feature type="compositionally biased region" description="Polar residues" evidence="1">
    <location>
        <begin position="216"/>
        <end position="233"/>
    </location>
</feature>
<keyword evidence="4" id="KW-1185">Reference proteome</keyword>
<proteinExistence type="predicted"/>
<evidence type="ECO:0000256" key="2">
    <source>
        <dbReference type="SAM" id="SignalP"/>
    </source>
</evidence>
<feature type="signal peptide" evidence="2">
    <location>
        <begin position="1"/>
        <end position="19"/>
    </location>
</feature>
<feature type="region of interest" description="Disordered" evidence="1">
    <location>
        <begin position="99"/>
        <end position="155"/>
    </location>
</feature>
<evidence type="ECO:0000313" key="4">
    <source>
        <dbReference type="Proteomes" id="UP001620626"/>
    </source>
</evidence>
<protein>
    <submittedName>
        <fullName evidence="3">Uncharacterized protein</fullName>
    </submittedName>
</protein>
<organism evidence="3 4">
    <name type="scientific">Heterodera trifolii</name>
    <dbReference type="NCBI Taxonomy" id="157864"/>
    <lineage>
        <taxon>Eukaryota</taxon>
        <taxon>Metazoa</taxon>
        <taxon>Ecdysozoa</taxon>
        <taxon>Nematoda</taxon>
        <taxon>Chromadorea</taxon>
        <taxon>Rhabditida</taxon>
        <taxon>Tylenchina</taxon>
        <taxon>Tylenchomorpha</taxon>
        <taxon>Tylenchoidea</taxon>
        <taxon>Heteroderidae</taxon>
        <taxon>Heteroderinae</taxon>
        <taxon>Heterodera</taxon>
    </lineage>
</organism>
<dbReference type="Proteomes" id="UP001620626">
    <property type="component" value="Unassembled WGS sequence"/>
</dbReference>
<feature type="compositionally biased region" description="Polar residues" evidence="1">
    <location>
        <begin position="29"/>
        <end position="45"/>
    </location>
</feature>
<evidence type="ECO:0000256" key="1">
    <source>
        <dbReference type="SAM" id="MobiDB-lite"/>
    </source>
</evidence>
<feature type="chain" id="PRO_5044758884" evidence="2">
    <location>
        <begin position="20"/>
        <end position="239"/>
    </location>
</feature>
<comment type="caution">
    <text evidence="3">The sequence shown here is derived from an EMBL/GenBank/DDBJ whole genome shotgun (WGS) entry which is preliminary data.</text>
</comment>
<feature type="region of interest" description="Disordered" evidence="1">
    <location>
        <begin position="174"/>
        <end position="233"/>
    </location>
</feature>
<reference evidence="3 4" key="1">
    <citation type="submission" date="2024-10" db="EMBL/GenBank/DDBJ databases">
        <authorList>
            <person name="Kim D."/>
        </authorList>
    </citation>
    <scope>NUCLEOTIDE SEQUENCE [LARGE SCALE GENOMIC DNA]</scope>
    <source>
        <strain evidence="3">BH-2024</strain>
    </source>
</reference>
<evidence type="ECO:0000313" key="3">
    <source>
        <dbReference type="EMBL" id="KAL3084928.1"/>
    </source>
</evidence>
<dbReference type="EMBL" id="JBICBT010001064">
    <property type="protein sequence ID" value="KAL3084928.1"/>
    <property type="molecule type" value="Genomic_DNA"/>
</dbReference>
<name>A0ABD2IZ03_9BILA</name>
<feature type="compositionally biased region" description="Gly residues" evidence="1">
    <location>
        <begin position="177"/>
        <end position="207"/>
    </location>
</feature>
<feature type="compositionally biased region" description="Polar residues" evidence="1">
    <location>
        <begin position="101"/>
        <end position="111"/>
    </location>
</feature>
<keyword evidence="2" id="KW-0732">Signal</keyword>
<gene>
    <name evidence="3" type="ORF">niasHT_034641</name>
</gene>
<dbReference type="AlphaFoldDB" id="A0ABD2IZ03"/>
<sequence>MQLLSNAILLLLLAAFAHCTPPPSFGKPNRSTNGTKTKSNPQNSAGVLPSLAKVATGVLAVSAMALPGADCASRQFGHGKQAETAMNSVDTVDLPLAQPASAPTQSFSPNDFKTPPGKQEMRRRMTKNNKPINAVQHRGDGGGSGGSNKISPPSQQEIRRRIIMNKQITAVEHIASGHGGGGGGHGGGGGGGSHGSGSAGGHEGGVGYNPSVGARGSNTAPCKSNNCKSNDQGSWDCCC</sequence>